<dbReference type="Proteomes" id="UP000481153">
    <property type="component" value="Unassembled WGS sequence"/>
</dbReference>
<feature type="region of interest" description="Disordered" evidence="1">
    <location>
        <begin position="1"/>
        <end position="20"/>
    </location>
</feature>
<protein>
    <submittedName>
        <fullName evidence="2">Uncharacterized protein</fullName>
    </submittedName>
</protein>
<evidence type="ECO:0000313" key="2">
    <source>
        <dbReference type="EMBL" id="KAF0728977.1"/>
    </source>
</evidence>
<proteinExistence type="predicted"/>
<keyword evidence="3" id="KW-1185">Reference proteome</keyword>
<dbReference type="VEuPathDB" id="FungiDB:AeMF1_004837"/>
<evidence type="ECO:0000256" key="1">
    <source>
        <dbReference type="SAM" id="MobiDB-lite"/>
    </source>
</evidence>
<sequence length="483" mass="54759">MPLVHNGHVKPTGDSTNAAGPTEHLFRKAEIPQGLALNTSELKKTTGADQPSSEDDSMTRSETLECVCGLLYLVFTLTLSMYYLQILSPSMANDLWWDGFNASGVQSYLIDVYNSQLNLVGNQSASLDFTDKNYALEKDYTKFYTPIKFTPVYPRIVLDSMVYDLALAVNIIRQMVGPESVITQYCWVDLDRKWEVAHTALRQDRCKARYTDNGAVYYEPVIRLVNWKKWMNGNFGGNFNTTIGNSLRSTRRGQDWLDVTPLAFVNVETEVAYWQQKGIVKYAMQYINNFEWGMEETLAIQNAFGVTQDITIKRTAYNTRIASWTTIWMYFGPWNDLVFAGWYGYSFLLDNPNNQRFMAPCDYSDYLANPTNYSCKPCGAASLQDDSDCYADYEMFLNLPDSPGFELVHSNIGELNSIDLYFVRVPPSLSALYSTFQGLVSQLVLSSDEFATAMSKIPNLPSDPVPPAWILPDFMYMGDILCI</sequence>
<dbReference type="EMBL" id="VJMJ01000170">
    <property type="protein sequence ID" value="KAF0728977.1"/>
    <property type="molecule type" value="Genomic_DNA"/>
</dbReference>
<reference evidence="2 3" key="1">
    <citation type="submission" date="2019-07" db="EMBL/GenBank/DDBJ databases">
        <title>Genomics analysis of Aphanomyces spp. identifies a new class of oomycete effector associated with host adaptation.</title>
        <authorList>
            <person name="Gaulin E."/>
        </authorList>
    </citation>
    <scope>NUCLEOTIDE SEQUENCE [LARGE SCALE GENOMIC DNA]</scope>
    <source>
        <strain evidence="2 3">ATCC 201684</strain>
    </source>
</reference>
<dbReference type="AlphaFoldDB" id="A0A6G0WNQ2"/>
<organism evidence="2 3">
    <name type="scientific">Aphanomyces euteiches</name>
    <dbReference type="NCBI Taxonomy" id="100861"/>
    <lineage>
        <taxon>Eukaryota</taxon>
        <taxon>Sar</taxon>
        <taxon>Stramenopiles</taxon>
        <taxon>Oomycota</taxon>
        <taxon>Saprolegniomycetes</taxon>
        <taxon>Saprolegniales</taxon>
        <taxon>Verrucalvaceae</taxon>
        <taxon>Aphanomyces</taxon>
    </lineage>
</organism>
<comment type="caution">
    <text evidence="2">The sequence shown here is derived from an EMBL/GenBank/DDBJ whole genome shotgun (WGS) entry which is preliminary data.</text>
</comment>
<evidence type="ECO:0000313" key="3">
    <source>
        <dbReference type="Proteomes" id="UP000481153"/>
    </source>
</evidence>
<name>A0A6G0WNQ2_9STRA</name>
<accession>A0A6G0WNQ2</accession>
<gene>
    <name evidence="2" type="ORF">Ae201684_013278</name>
</gene>